<keyword evidence="2" id="KW-0812">Transmembrane</keyword>
<reference evidence="3 4" key="1">
    <citation type="journal article" date="2018" name="Evol. Lett.">
        <title>Horizontal gene cluster transfer increased hallucinogenic mushroom diversity.</title>
        <authorList>
            <person name="Reynolds H.T."/>
            <person name="Vijayakumar V."/>
            <person name="Gluck-Thaler E."/>
            <person name="Korotkin H.B."/>
            <person name="Matheny P.B."/>
            <person name="Slot J.C."/>
        </authorList>
    </citation>
    <scope>NUCLEOTIDE SEQUENCE [LARGE SCALE GENOMIC DNA]</scope>
    <source>
        <strain evidence="3 4">2631</strain>
    </source>
</reference>
<dbReference type="Gene3D" id="1.10.3370.10">
    <property type="entry name" value="SecY subunit domain"/>
    <property type="match status" value="2"/>
</dbReference>
<dbReference type="SUPFAM" id="SSF103491">
    <property type="entry name" value="Preprotein translocase SecY subunit"/>
    <property type="match status" value="1"/>
</dbReference>
<feature type="transmembrane region" description="Helical" evidence="2">
    <location>
        <begin position="191"/>
        <end position="210"/>
    </location>
</feature>
<keyword evidence="2" id="KW-0472">Membrane</keyword>
<keyword evidence="2" id="KW-1133">Transmembrane helix</keyword>
<dbReference type="Proteomes" id="UP000283269">
    <property type="component" value="Unassembled WGS sequence"/>
</dbReference>
<dbReference type="InterPro" id="IPR023201">
    <property type="entry name" value="SecY_dom_sf"/>
</dbReference>
<dbReference type="STRING" id="93625.A0A409X5R4"/>
<gene>
    <name evidence="3" type="ORF">CVT25_002241</name>
</gene>
<dbReference type="InterPro" id="IPR002208">
    <property type="entry name" value="SecY/SEC61-alpha"/>
</dbReference>
<keyword evidence="4" id="KW-1185">Reference proteome</keyword>
<organism evidence="3 4">
    <name type="scientific">Psilocybe cyanescens</name>
    <dbReference type="NCBI Taxonomy" id="93625"/>
    <lineage>
        <taxon>Eukaryota</taxon>
        <taxon>Fungi</taxon>
        <taxon>Dikarya</taxon>
        <taxon>Basidiomycota</taxon>
        <taxon>Agaricomycotina</taxon>
        <taxon>Agaricomycetes</taxon>
        <taxon>Agaricomycetidae</taxon>
        <taxon>Agaricales</taxon>
        <taxon>Agaricineae</taxon>
        <taxon>Strophariaceae</taxon>
        <taxon>Psilocybe</taxon>
    </lineage>
</organism>
<evidence type="ECO:0000256" key="2">
    <source>
        <dbReference type="SAM" id="Phobius"/>
    </source>
</evidence>
<dbReference type="GO" id="GO:0016020">
    <property type="term" value="C:membrane"/>
    <property type="evidence" value="ECO:0007669"/>
    <property type="project" value="InterPro"/>
</dbReference>
<sequence length="221" mass="23487">MIMQPLAGANLIDVDFSLKEDRALLSGAQKLFALIITLSQAIAYAPTELYGQPSDLGDGFIVAALIVIVLDELLHMGYSPGSGINLFIETNIHKSIVWKAFSPTTVNIGRGSEFEGAIMLQSALTSNVFIVSQMLATRFAQNLLVNVLGFCESWPATEGSMYKELKCVIPTAAAFDGAILSLLYVTADLSGVIGSGAGILMAVSIIYGCTRRSACALIMRA</sequence>
<accession>A0A409X5R4</accession>
<evidence type="ECO:0000256" key="1">
    <source>
        <dbReference type="RuleBase" id="RU004349"/>
    </source>
</evidence>
<name>A0A409X5R4_PSICY</name>
<dbReference type="OrthoDB" id="420669at2759"/>
<comment type="similarity">
    <text evidence="1">Belongs to the SecY/SEC61-alpha family.</text>
</comment>
<dbReference type="Pfam" id="PF00344">
    <property type="entry name" value="SecY"/>
    <property type="match status" value="1"/>
</dbReference>
<evidence type="ECO:0000313" key="4">
    <source>
        <dbReference type="Proteomes" id="UP000283269"/>
    </source>
</evidence>
<dbReference type="AlphaFoldDB" id="A0A409X5R4"/>
<comment type="caution">
    <text evidence="3">The sequence shown here is derived from an EMBL/GenBank/DDBJ whole genome shotgun (WGS) entry which is preliminary data.</text>
</comment>
<dbReference type="PANTHER" id="PTHR10906">
    <property type="entry name" value="SECY/SEC61-ALPHA FAMILY MEMBER"/>
    <property type="match status" value="1"/>
</dbReference>
<evidence type="ECO:0000313" key="3">
    <source>
        <dbReference type="EMBL" id="PPQ86060.1"/>
    </source>
</evidence>
<dbReference type="GO" id="GO:0015031">
    <property type="term" value="P:protein transport"/>
    <property type="evidence" value="ECO:0007669"/>
    <property type="project" value="InterPro"/>
</dbReference>
<protein>
    <submittedName>
        <fullName evidence="3">Uncharacterized protein</fullName>
    </submittedName>
</protein>
<dbReference type="InParanoid" id="A0A409X5R4"/>
<proteinExistence type="inferred from homology"/>
<dbReference type="EMBL" id="NHYD01002567">
    <property type="protein sequence ID" value="PPQ86060.1"/>
    <property type="molecule type" value="Genomic_DNA"/>
</dbReference>